<organism evidence="2 3">
    <name type="scientific">Coniochaeta hoffmannii</name>
    <dbReference type="NCBI Taxonomy" id="91930"/>
    <lineage>
        <taxon>Eukaryota</taxon>
        <taxon>Fungi</taxon>
        <taxon>Dikarya</taxon>
        <taxon>Ascomycota</taxon>
        <taxon>Pezizomycotina</taxon>
        <taxon>Sordariomycetes</taxon>
        <taxon>Sordariomycetidae</taxon>
        <taxon>Coniochaetales</taxon>
        <taxon>Coniochaetaceae</taxon>
        <taxon>Coniochaeta</taxon>
    </lineage>
</organism>
<comment type="caution">
    <text evidence="2">The sequence shown here is derived from an EMBL/GenBank/DDBJ whole genome shotgun (WGS) entry which is preliminary data.</text>
</comment>
<reference evidence="2" key="1">
    <citation type="submission" date="2022-07" db="EMBL/GenBank/DDBJ databases">
        <title>Fungi with potential for degradation of polypropylene.</title>
        <authorList>
            <person name="Gostincar C."/>
        </authorList>
    </citation>
    <scope>NUCLEOTIDE SEQUENCE</scope>
    <source>
        <strain evidence="2">EXF-13287</strain>
    </source>
</reference>
<feature type="region of interest" description="Disordered" evidence="1">
    <location>
        <begin position="1"/>
        <end position="29"/>
    </location>
</feature>
<name>A0AA38S9V5_9PEZI</name>
<dbReference type="Proteomes" id="UP001174691">
    <property type="component" value="Unassembled WGS sequence"/>
</dbReference>
<sequence>MDPTHSSDNPGQEPRPNSAPQGGPAAHEDQNVQATELRIPVLYHHGRDEPEYVITPRAFSDENGRMVFDNHGATVHARSGGVIRVDYDRRGYLAAYRPVQLVSTKGVFIWGDKVFAHGNIYDLFEDSIDELVHIGTRAGREVRVANDAQRELFDLVELFNRVHLDYVLFRQVTIFGLRRIKAKAPRCPPRIREELEGMVRDIVDRITENMHVVATVMAAAFPEDGYIRPRGDLEYAAEHLESVDNELTRLFDAYSLARDASMQYQATLENQFARAA</sequence>
<evidence type="ECO:0000256" key="1">
    <source>
        <dbReference type="SAM" id="MobiDB-lite"/>
    </source>
</evidence>
<gene>
    <name evidence="2" type="ORF">NKR19_g2834</name>
</gene>
<proteinExistence type="predicted"/>
<evidence type="ECO:0000313" key="3">
    <source>
        <dbReference type="Proteomes" id="UP001174691"/>
    </source>
</evidence>
<dbReference type="AlphaFoldDB" id="A0AA38S9V5"/>
<feature type="compositionally biased region" description="Polar residues" evidence="1">
    <location>
        <begin position="1"/>
        <end position="10"/>
    </location>
</feature>
<accession>A0AA38S9V5</accession>
<dbReference type="EMBL" id="JANBVN010000030">
    <property type="protein sequence ID" value="KAJ9160870.1"/>
    <property type="molecule type" value="Genomic_DNA"/>
</dbReference>
<keyword evidence="3" id="KW-1185">Reference proteome</keyword>
<protein>
    <submittedName>
        <fullName evidence="2">Uncharacterized protein</fullName>
    </submittedName>
</protein>
<evidence type="ECO:0000313" key="2">
    <source>
        <dbReference type="EMBL" id="KAJ9160870.1"/>
    </source>
</evidence>